<reference evidence="1" key="2">
    <citation type="journal article" date="2023" name="Front. Microbiol.">
        <title>Ralstonia chuxiongensis sp. nov., Ralstonia mojiangensis sp. nov., and Ralstonia soli sp. nov., isolated from tobacco fields, are three novel species in the family Burkholderiaceae.</title>
        <authorList>
            <person name="Lu C.H."/>
            <person name="Zhang Y.Y."/>
            <person name="Jiang N."/>
            <person name="Chen W."/>
            <person name="Shao X."/>
            <person name="Zhao Z.M."/>
            <person name="Lu W.L."/>
            <person name="Hu X."/>
            <person name="Xi Y.X."/>
            <person name="Zou S.Y."/>
            <person name="Wei Q.J."/>
            <person name="Lin Z.L."/>
            <person name="Gong L."/>
            <person name="Gai X.T."/>
            <person name="Zhang L.Q."/>
            <person name="Li J.Y."/>
            <person name="Jin Y."/>
            <person name="Xia Z.Y."/>
        </authorList>
    </citation>
    <scope>NUCLEOTIDE SEQUENCE</scope>
    <source>
        <strain evidence="1">21MJYT02-11</strain>
    </source>
</reference>
<organism evidence="1 2">
    <name type="scientific">Ralstonia soli</name>
    <dbReference type="NCBI Taxonomy" id="2953896"/>
    <lineage>
        <taxon>Bacteria</taxon>
        <taxon>Pseudomonadati</taxon>
        <taxon>Pseudomonadota</taxon>
        <taxon>Betaproteobacteria</taxon>
        <taxon>Burkholderiales</taxon>
        <taxon>Burkholderiaceae</taxon>
        <taxon>Ralstonia</taxon>
    </lineage>
</organism>
<dbReference type="RefSeq" id="WP_252681047.1">
    <property type="nucleotide sequence ID" value="NZ_JAMXHT010000005.1"/>
</dbReference>
<comment type="caution">
    <text evidence="1">The sequence shown here is derived from an EMBL/GenBank/DDBJ whole genome shotgun (WGS) entry which is preliminary data.</text>
</comment>
<reference evidence="1" key="1">
    <citation type="submission" date="2022-06" db="EMBL/GenBank/DDBJ databases">
        <authorList>
            <person name="Lu C.-H."/>
        </authorList>
    </citation>
    <scope>NUCLEOTIDE SEQUENCE</scope>
    <source>
        <strain evidence="1">21MJYT02-11</strain>
    </source>
</reference>
<sequence length="56" mass="5903">MDTQELLAVVAVTLAVIAAYAFARDVPEDPFGASAQQVLPMRAGLPPPHPYPSGVR</sequence>
<evidence type="ECO:0000313" key="2">
    <source>
        <dbReference type="Proteomes" id="UP001162811"/>
    </source>
</evidence>
<name>A0ABT1ALS0_9RALS</name>
<gene>
    <name evidence="1" type="ORF">NG900_13410</name>
</gene>
<evidence type="ECO:0000313" key="1">
    <source>
        <dbReference type="EMBL" id="MCO5399189.1"/>
    </source>
</evidence>
<accession>A0ABT1ALS0</accession>
<proteinExistence type="predicted"/>
<keyword evidence="2" id="KW-1185">Reference proteome</keyword>
<dbReference type="EMBL" id="JAMXHT010000005">
    <property type="protein sequence ID" value="MCO5399189.1"/>
    <property type="molecule type" value="Genomic_DNA"/>
</dbReference>
<protein>
    <submittedName>
        <fullName evidence="1">Uncharacterized protein</fullName>
    </submittedName>
</protein>
<dbReference type="Proteomes" id="UP001162811">
    <property type="component" value="Unassembled WGS sequence"/>
</dbReference>